<name>A0A7T9I2E3_9ARCH</name>
<evidence type="ECO:0000256" key="4">
    <source>
        <dbReference type="HAMAP-Rule" id="MF_00374"/>
    </source>
</evidence>
<dbReference type="EMBL" id="CP064981">
    <property type="protein sequence ID" value="QQR92961.1"/>
    <property type="molecule type" value="Genomic_DNA"/>
</dbReference>
<dbReference type="GO" id="GO:0003735">
    <property type="term" value="F:structural constituent of ribosome"/>
    <property type="evidence" value="ECO:0007669"/>
    <property type="project" value="InterPro"/>
</dbReference>
<dbReference type="GO" id="GO:0005840">
    <property type="term" value="C:ribosome"/>
    <property type="evidence" value="ECO:0007669"/>
    <property type="project" value="UniProtKB-KW"/>
</dbReference>
<dbReference type="InterPro" id="IPR036049">
    <property type="entry name" value="Ribosomal_uL29_sf"/>
</dbReference>
<dbReference type="AlphaFoldDB" id="A0A7T9I2E3"/>
<reference evidence="5" key="1">
    <citation type="submission" date="2020-11" db="EMBL/GenBank/DDBJ databases">
        <title>Connecting structure to function with the recovery of over 1000 high-quality activated sludge metagenome-assembled genomes encoding full-length rRNA genes using long-read sequencing.</title>
        <authorList>
            <person name="Singleton C.M."/>
            <person name="Petriglieri F."/>
            <person name="Kristensen J.M."/>
            <person name="Kirkegaard R.H."/>
            <person name="Michaelsen T.Y."/>
            <person name="Andersen M.H."/>
            <person name="Karst S.M."/>
            <person name="Dueholm M.S."/>
            <person name="Nielsen P.H."/>
            <person name="Albertsen M."/>
        </authorList>
    </citation>
    <scope>NUCLEOTIDE SEQUENCE</scope>
    <source>
        <strain evidence="5">Fred_18-Q3-R57-64_BAT3C.431</strain>
    </source>
</reference>
<gene>
    <name evidence="5" type="primary">rpmC</name>
    <name evidence="4" type="synonym">rpl29</name>
    <name evidence="5" type="ORF">IPJ89_01810</name>
</gene>
<dbReference type="GO" id="GO:0006412">
    <property type="term" value="P:translation"/>
    <property type="evidence" value="ECO:0007669"/>
    <property type="project" value="UniProtKB-UniRule"/>
</dbReference>
<dbReference type="GO" id="GO:1990904">
    <property type="term" value="C:ribonucleoprotein complex"/>
    <property type="evidence" value="ECO:0007669"/>
    <property type="project" value="UniProtKB-KW"/>
</dbReference>
<dbReference type="PROSITE" id="PS00579">
    <property type="entry name" value="RIBOSOMAL_L29"/>
    <property type="match status" value="1"/>
</dbReference>
<dbReference type="SUPFAM" id="SSF46561">
    <property type="entry name" value="Ribosomal protein L29 (L29p)"/>
    <property type="match status" value="1"/>
</dbReference>
<proteinExistence type="inferred from homology"/>
<dbReference type="NCBIfam" id="TIGR00012">
    <property type="entry name" value="L29"/>
    <property type="match status" value="1"/>
</dbReference>
<evidence type="ECO:0000313" key="5">
    <source>
        <dbReference type="EMBL" id="QQR92961.1"/>
    </source>
</evidence>
<dbReference type="Pfam" id="PF00831">
    <property type="entry name" value="Ribosomal_L29"/>
    <property type="match status" value="1"/>
</dbReference>
<evidence type="ECO:0000256" key="2">
    <source>
        <dbReference type="ARBA" id="ARBA00022980"/>
    </source>
</evidence>
<evidence type="ECO:0000256" key="1">
    <source>
        <dbReference type="ARBA" id="ARBA00009254"/>
    </source>
</evidence>
<organism evidence="5">
    <name type="scientific">Candidatus Iainarchaeum sp</name>
    <dbReference type="NCBI Taxonomy" id="3101447"/>
    <lineage>
        <taxon>Archaea</taxon>
        <taxon>Candidatus Iainarchaeota</taxon>
        <taxon>Candidatus Iainarchaeia</taxon>
        <taxon>Candidatus Iainarchaeales</taxon>
        <taxon>Candidatus Iainarchaeaceae</taxon>
        <taxon>Candidatus Iainarchaeum</taxon>
    </lineage>
</organism>
<dbReference type="InterPro" id="IPR018254">
    <property type="entry name" value="Ribosomal_uL29_CS"/>
</dbReference>
<keyword evidence="3 4" id="KW-0687">Ribonucleoprotein</keyword>
<keyword evidence="2 4" id="KW-0689">Ribosomal protein</keyword>
<dbReference type="Proteomes" id="UP000596004">
    <property type="component" value="Chromosome"/>
</dbReference>
<evidence type="ECO:0000256" key="3">
    <source>
        <dbReference type="ARBA" id="ARBA00023274"/>
    </source>
</evidence>
<comment type="similarity">
    <text evidence="1 4">Belongs to the universal ribosomal protein uL29 family.</text>
</comment>
<accession>A0A7T9I2E3</accession>
<dbReference type="Gene3D" id="1.10.287.310">
    <property type="match status" value="1"/>
</dbReference>
<dbReference type="HAMAP" id="MF_00374">
    <property type="entry name" value="Ribosomal_uL29"/>
    <property type="match status" value="1"/>
</dbReference>
<protein>
    <recommendedName>
        <fullName evidence="4">Large ribosomal subunit protein uL29</fullName>
    </recommendedName>
</protein>
<sequence length="71" mass="8227">MNKKLNDMRQMSVTEMNVKMAQLKNDLAKEQSVKATNTRPENPGKARLLRRQIARILTFKRQKETKGEVSP</sequence>
<dbReference type="InterPro" id="IPR001854">
    <property type="entry name" value="Ribosomal_uL29"/>
</dbReference>